<dbReference type="SUPFAM" id="SSF47473">
    <property type="entry name" value="EF-hand"/>
    <property type="match status" value="4"/>
</dbReference>
<feature type="compositionally biased region" description="Basic and acidic residues" evidence="1">
    <location>
        <begin position="93"/>
        <end position="118"/>
    </location>
</feature>
<dbReference type="InterPro" id="IPR002048">
    <property type="entry name" value="EF_hand_dom"/>
</dbReference>
<dbReference type="Gene3D" id="1.10.238.10">
    <property type="entry name" value="EF-hand"/>
    <property type="match status" value="7"/>
</dbReference>
<dbReference type="OrthoDB" id="272072at2759"/>
<dbReference type="AlphaFoldDB" id="A0A7I8W3A1"/>
<dbReference type="EMBL" id="CAJFCJ010000017">
    <property type="protein sequence ID" value="CAD5122359.1"/>
    <property type="molecule type" value="Genomic_DNA"/>
</dbReference>
<organism evidence="3 4">
    <name type="scientific">Dimorphilus gyrociliatus</name>
    <dbReference type="NCBI Taxonomy" id="2664684"/>
    <lineage>
        <taxon>Eukaryota</taxon>
        <taxon>Metazoa</taxon>
        <taxon>Spiralia</taxon>
        <taxon>Lophotrochozoa</taxon>
        <taxon>Annelida</taxon>
        <taxon>Polychaeta</taxon>
        <taxon>Polychaeta incertae sedis</taxon>
        <taxon>Dinophilidae</taxon>
        <taxon>Dimorphilus</taxon>
    </lineage>
</organism>
<dbReference type="PANTHER" id="PTHR20875:SF0">
    <property type="entry name" value="GH12158P"/>
    <property type="match status" value="1"/>
</dbReference>
<dbReference type="SMART" id="SM00054">
    <property type="entry name" value="EFh"/>
    <property type="match status" value="4"/>
</dbReference>
<feature type="domain" description="EF-hand" evidence="2">
    <location>
        <begin position="742"/>
        <end position="777"/>
    </location>
</feature>
<dbReference type="Proteomes" id="UP000549394">
    <property type="component" value="Unassembled WGS sequence"/>
</dbReference>
<protein>
    <submittedName>
        <fullName evidence="3">DgyrCDS10796</fullName>
    </submittedName>
</protein>
<feature type="region of interest" description="Disordered" evidence="1">
    <location>
        <begin position="77"/>
        <end position="136"/>
    </location>
</feature>
<evidence type="ECO:0000313" key="3">
    <source>
        <dbReference type="EMBL" id="CAD5122359.1"/>
    </source>
</evidence>
<dbReference type="InterPro" id="IPR011992">
    <property type="entry name" value="EF-hand-dom_pair"/>
</dbReference>
<dbReference type="GO" id="GO:0005509">
    <property type="term" value="F:calcium ion binding"/>
    <property type="evidence" value="ECO:0007669"/>
    <property type="project" value="InterPro"/>
</dbReference>
<evidence type="ECO:0000259" key="2">
    <source>
        <dbReference type="PROSITE" id="PS50222"/>
    </source>
</evidence>
<dbReference type="PANTHER" id="PTHR20875">
    <property type="entry name" value="EF-HAND CALCIUM-BINDING DOMAIN-CONTAINING PROTEIN 6-RELATED"/>
    <property type="match status" value="1"/>
</dbReference>
<dbReference type="PROSITE" id="PS50222">
    <property type="entry name" value="EF_HAND_2"/>
    <property type="match status" value="1"/>
</dbReference>
<sequence length="1165" mass="136206">MNDFIRSFFGLPTRNYDEFEPRSFGFNRAFDESDNMTSESDVIFGNLDNMFRNFDQMCKEFDSMFNGANIGIGQNQFPELPNGALSDENENLSPRDHMLKPEGHENRSPKTIIPKDDSIWNIPENPSDTKQDSDLDGKINKENFADIWSQTQQDRHMTEKQPQTMNPIFSFSYYSRTTTGSNVEEETIIRTNDGEKHIVKRQTGDGIYQMEKETKPDGSVNVIENNTASEKILPIDDKEPLFGSLFNFFKSQTCKENDMNSNGIGNIEEKIRSITLTKRIRPNELFLDYDKLRSGFVTDSQFFRVLWQNVGIKLAAEEEEILKDYYGRGNFNYREFCKNIEKRVDPNRMDVNPNNQVYDYPEYLGNRTIIPQDQATEENLRLLLMKLGKFYKYRGINLRTECEDFDTHHRGLINFSQFYRSIPKPPEVNESDMADLINKYRDPAQHGLINYLNLHRDIEDLQANFEPEGLNRVNQPADSAFKVHTKEDKSLQEIFDRIRIAVHKHRVRTPEFFKDYDPLRSGVITEQQFICGLSLAIGSEAQLSRGDMQKVVEFYKRCDGRVGYKEFVDVLENVFNEPDLEKKPLLTVHRPPTGALGRNLPQLSGEEERRVLHVLEEISEKVRQRRIMMFQYFRDFDRSTAFTRVMTPNQFSRMLHFLSLNVSAEDFKLLCRKFADPTTGDINYPGFVQAVDQDFVNYAQGTEKPEVWEMADSVKPKVDNSIDTSKVDMEMLLALIRNHVHSNSRRIEQCFADYDQLRSGSISKSRFRRGLSDLGLSSIGTINLSPAQFEALANRYRDSDNPEMIKWTLFAAEIDPPGMEKQLLPKPGTINMQTASADHQKCYQEAMQKLHDRVDHRRVLLKPIFQDFDRHNRGHVNKRQFRQALSMGELALTEAEIVAIEACYCNDDGFNYKAFLSDLEPQPELELRYLQRLADIRLANDKAKLPEINPGRDLECIFEKIKRKVFKERVRIHEWMRDYDKLRHGCIHRTNFRRALDLCRFELTESELAIVEDHYAAAKPNHIEWERFSRDVEQIFTVDHLEKQPLRSVEQYRPSENLERKLPKEHYQTVKNILDRIAKEVKQRRIQLYPLFEDYDKVHNGTVTRNQFRRVLNELQLAGTVSSEFEWNTLLDAFNAKIANIYDNVNYATFCDTIYDLCGFEFRKP</sequence>
<accession>A0A7I8W3A1</accession>
<keyword evidence="4" id="KW-1185">Reference proteome</keyword>
<name>A0A7I8W3A1_9ANNE</name>
<evidence type="ECO:0000256" key="1">
    <source>
        <dbReference type="SAM" id="MobiDB-lite"/>
    </source>
</evidence>
<comment type="caution">
    <text evidence="3">The sequence shown here is derived from an EMBL/GenBank/DDBJ whole genome shotgun (WGS) entry which is preliminary data.</text>
</comment>
<evidence type="ECO:0000313" key="4">
    <source>
        <dbReference type="Proteomes" id="UP000549394"/>
    </source>
</evidence>
<gene>
    <name evidence="3" type="ORF">DGYR_LOCUS10179</name>
</gene>
<reference evidence="3 4" key="1">
    <citation type="submission" date="2020-08" db="EMBL/GenBank/DDBJ databases">
        <authorList>
            <person name="Hejnol A."/>
        </authorList>
    </citation>
    <scope>NUCLEOTIDE SEQUENCE [LARGE SCALE GENOMIC DNA]</scope>
</reference>
<dbReference type="InterPro" id="IPR052603">
    <property type="entry name" value="EFCB6"/>
</dbReference>
<feature type="compositionally biased region" description="Basic and acidic residues" evidence="1">
    <location>
        <begin position="127"/>
        <end position="136"/>
    </location>
</feature>
<proteinExistence type="predicted"/>